<proteinExistence type="inferred from homology"/>
<dbReference type="GO" id="GO:0003676">
    <property type="term" value="F:nucleic acid binding"/>
    <property type="evidence" value="ECO:0007669"/>
    <property type="project" value="InterPro"/>
</dbReference>
<evidence type="ECO:0000259" key="8">
    <source>
        <dbReference type="Pfam" id="PF13742"/>
    </source>
</evidence>
<comment type="subcellular location">
    <subcellularLocation>
        <location evidence="5 6">Cytoplasm</location>
    </subcellularLocation>
</comment>
<dbReference type="KEGG" id="otr:OTERR_21460"/>
<reference evidence="9 10" key="1">
    <citation type="submission" date="2017-07" db="EMBL/GenBank/DDBJ databases">
        <title>Complete genome sequence of Oryzomicrobium terrae TPP412.</title>
        <authorList>
            <person name="Chiu L.-W."/>
            <person name="Lo K.-J."/>
            <person name="Tsai Y.-M."/>
            <person name="Lin S.-S."/>
            <person name="Kuo C.-H."/>
            <person name="Liu C.-T."/>
        </authorList>
    </citation>
    <scope>NUCLEOTIDE SEQUENCE [LARGE SCALE GENOMIC DNA]</scope>
    <source>
        <strain evidence="9 10">TPP412</strain>
    </source>
</reference>
<feature type="domain" description="OB-fold nucleic acid binding" evidence="8">
    <location>
        <begin position="21"/>
        <end position="112"/>
    </location>
</feature>
<keyword evidence="3 5" id="KW-0378">Hydrolase</keyword>
<dbReference type="NCBIfam" id="TIGR00237">
    <property type="entry name" value="xseA"/>
    <property type="match status" value="1"/>
</dbReference>
<evidence type="ECO:0000313" key="9">
    <source>
        <dbReference type="EMBL" id="QEL65622.1"/>
    </source>
</evidence>
<keyword evidence="1 5" id="KW-0963">Cytoplasm</keyword>
<dbReference type="GO" id="GO:0008855">
    <property type="term" value="F:exodeoxyribonuclease VII activity"/>
    <property type="evidence" value="ECO:0007669"/>
    <property type="project" value="UniProtKB-UniRule"/>
</dbReference>
<dbReference type="InterPro" id="IPR003753">
    <property type="entry name" value="Exonuc_VII_L"/>
</dbReference>
<comment type="subunit">
    <text evidence="5">Heterooligomer composed of large and small subunits.</text>
</comment>
<dbReference type="Pfam" id="PF13742">
    <property type="entry name" value="tRNA_anti_2"/>
    <property type="match status" value="1"/>
</dbReference>
<evidence type="ECO:0000256" key="2">
    <source>
        <dbReference type="ARBA" id="ARBA00022722"/>
    </source>
</evidence>
<dbReference type="PANTHER" id="PTHR30008:SF0">
    <property type="entry name" value="EXODEOXYRIBONUCLEASE 7 LARGE SUBUNIT"/>
    <property type="match status" value="1"/>
</dbReference>
<keyword evidence="4 5" id="KW-0269">Exonuclease</keyword>
<dbReference type="PANTHER" id="PTHR30008">
    <property type="entry name" value="EXODEOXYRIBONUCLEASE 7 LARGE SUBUNIT"/>
    <property type="match status" value="1"/>
</dbReference>
<keyword evidence="2 5" id="KW-0540">Nuclease</keyword>
<dbReference type="GO" id="GO:0005737">
    <property type="term" value="C:cytoplasm"/>
    <property type="evidence" value="ECO:0007669"/>
    <property type="project" value="UniProtKB-SubCell"/>
</dbReference>
<gene>
    <name evidence="5 9" type="primary">xseA</name>
    <name evidence="9" type="ORF">OTERR_21460</name>
</gene>
<feature type="domain" description="Exonuclease VII large subunit C-terminal" evidence="7">
    <location>
        <begin position="136"/>
        <end position="446"/>
    </location>
</feature>
<evidence type="ECO:0000313" key="10">
    <source>
        <dbReference type="Proteomes" id="UP000323671"/>
    </source>
</evidence>
<protein>
    <recommendedName>
        <fullName evidence="5">Exodeoxyribonuclease 7 large subunit</fullName>
        <ecNumber evidence="5">3.1.11.6</ecNumber>
    </recommendedName>
    <alternativeName>
        <fullName evidence="5">Exodeoxyribonuclease VII large subunit</fullName>
        <shortName evidence="5">Exonuclease VII large subunit</shortName>
    </alternativeName>
</protein>
<organism evidence="9 10">
    <name type="scientific">Oryzomicrobium terrae</name>
    <dbReference type="NCBI Taxonomy" id="1735038"/>
    <lineage>
        <taxon>Bacteria</taxon>
        <taxon>Pseudomonadati</taxon>
        <taxon>Pseudomonadota</taxon>
        <taxon>Betaproteobacteria</taxon>
        <taxon>Rhodocyclales</taxon>
        <taxon>Rhodocyclaceae</taxon>
        <taxon>Oryzomicrobium</taxon>
    </lineage>
</organism>
<dbReference type="EC" id="3.1.11.6" evidence="5"/>
<evidence type="ECO:0000256" key="5">
    <source>
        <dbReference type="HAMAP-Rule" id="MF_00378"/>
    </source>
</evidence>
<accession>A0A5C1E9Q7</accession>
<dbReference type="GO" id="GO:0006308">
    <property type="term" value="P:DNA catabolic process"/>
    <property type="evidence" value="ECO:0007669"/>
    <property type="project" value="UniProtKB-UniRule"/>
</dbReference>
<name>A0A5C1E9Q7_9RHOO</name>
<dbReference type="CDD" id="cd04489">
    <property type="entry name" value="ExoVII_LU_OBF"/>
    <property type="match status" value="1"/>
</dbReference>
<dbReference type="Pfam" id="PF02601">
    <property type="entry name" value="Exonuc_VII_L"/>
    <property type="match status" value="1"/>
</dbReference>
<evidence type="ECO:0000256" key="1">
    <source>
        <dbReference type="ARBA" id="ARBA00022490"/>
    </source>
</evidence>
<dbReference type="AlphaFoldDB" id="A0A5C1E9Q7"/>
<keyword evidence="10" id="KW-1185">Reference proteome</keyword>
<evidence type="ECO:0000259" key="7">
    <source>
        <dbReference type="Pfam" id="PF02601"/>
    </source>
</evidence>
<evidence type="ECO:0000256" key="6">
    <source>
        <dbReference type="RuleBase" id="RU004355"/>
    </source>
</evidence>
<dbReference type="RefSeq" id="WP_149425766.1">
    <property type="nucleotide sequence ID" value="NZ_CP022579.1"/>
</dbReference>
<evidence type="ECO:0000256" key="4">
    <source>
        <dbReference type="ARBA" id="ARBA00022839"/>
    </source>
</evidence>
<comment type="catalytic activity">
    <reaction evidence="5 6">
        <text>Exonucleolytic cleavage in either 5'- to 3'- or 3'- to 5'-direction to yield nucleoside 5'-phosphates.</text>
        <dbReference type="EC" id="3.1.11.6"/>
    </reaction>
</comment>
<dbReference type="HAMAP" id="MF_00378">
    <property type="entry name" value="Exonuc_7_L"/>
    <property type="match status" value="1"/>
</dbReference>
<comment type="similarity">
    <text evidence="5 6">Belongs to the XseA family.</text>
</comment>
<dbReference type="InterPro" id="IPR025824">
    <property type="entry name" value="OB-fold_nuc-bd_dom"/>
</dbReference>
<dbReference type="Proteomes" id="UP000323671">
    <property type="component" value="Chromosome"/>
</dbReference>
<sequence>MADFSASPPPAPPFREEKPLPISALNRQVRQILESNFPLCWVSGEISNLTLAASGHAYFSLKDDQAQARCVMFRSRVQTLGFRPENGQKVEARVLVSLYEPRGDFQLNVEALRPAGLGNLYEQFVRLKARLDAEGLFAAENRLPIPAHPRRIGIVTSPQAAALRDVLTTLARRAPHVPVILYPSLVQGDEAPPRIVAALEAAYARAEVDVLLVVRGGGSIEDLWAFNDERVVRAVAAAPLPVISGIGHETDFTLTDFAADLRAPTPTGAAELASPDREALLDRLDELHRRLARRAGRLIDDHGQRLDYLARRLIHPAQRIARHRETLQALAQRLAQAGRRRLAEQHTALSRLDGRLRARRPTVVPQQARLVELEHRLHTASQHRLEATRHRLEQLGAALAHLSPEGVLARGYALAFDADGQIVRHAAALRPGDGLALRLHQGSAAVRVESTSLVPAAVPKRS</sequence>
<evidence type="ECO:0000256" key="3">
    <source>
        <dbReference type="ARBA" id="ARBA00022801"/>
    </source>
</evidence>
<dbReference type="GO" id="GO:0009318">
    <property type="term" value="C:exodeoxyribonuclease VII complex"/>
    <property type="evidence" value="ECO:0007669"/>
    <property type="project" value="UniProtKB-UniRule"/>
</dbReference>
<comment type="function">
    <text evidence="5">Bidirectionally degrades single-stranded DNA into large acid-insoluble oligonucleotides, which are then degraded further into small acid-soluble oligonucleotides.</text>
</comment>
<dbReference type="EMBL" id="CP022579">
    <property type="protein sequence ID" value="QEL65622.1"/>
    <property type="molecule type" value="Genomic_DNA"/>
</dbReference>
<dbReference type="InterPro" id="IPR020579">
    <property type="entry name" value="Exonuc_VII_lsu_C"/>
</dbReference>